<gene>
    <name evidence="2" type="ORF">EYF80_038527</name>
</gene>
<dbReference type="Proteomes" id="UP000314294">
    <property type="component" value="Unassembled WGS sequence"/>
</dbReference>
<evidence type="ECO:0000256" key="1">
    <source>
        <dbReference type="SAM" id="MobiDB-lite"/>
    </source>
</evidence>
<protein>
    <submittedName>
        <fullName evidence="2">Uncharacterized protein</fullName>
    </submittedName>
</protein>
<dbReference type="AlphaFoldDB" id="A0A4Z2GCG2"/>
<comment type="caution">
    <text evidence="2">The sequence shown here is derived from an EMBL/GenBank/DDBJ whole genome shotgun (WGS) entry which is preliminary data.</text>
</comment>
<name>A0A4Z2GCG2_9TELE</name>
<feature type="compositionally biased region" description="Basic residues" evidence="1">
    <location>
        <begin position="38"/>
        <end position="48"/>
    </location>
</feature>
<accession>A0A4Z2GCG2</accession>
<feature type="region of interest" description="Disordered" evidence="1">
    <location>
        <begin position="24"/>
        <end position="85"/>
    </location>
</feature>
<feature type="compositionally biased region" description="Basic and acidic residues" evidence="1">
    <location>
        <begin position="75"/>
        <end position="85"/>
    </location>
</feature>
<dbReference type="EMBL" id="SRLO01000588">
    <property type="protein sequence ID" value="TNN51266.1"/>
    <property type="molecule type" value="Genomic_DNA"/>
</dbReference>
<proteinExistence type="predicted"/>
<evidence type="ECO:0000313" key="2">
    <source>
        <dbReference type="EMBL" id="TNN51266.1"/>
    </source>
</evidence>
<sequence>MGGEDTLREAEEVFLWLLITRQKTGEGSGAGGSERKEKKSRKTARIRVRRELADTQKTASEQQRIQQGGPMGGSRGKEERLIFDS</sequence>
<reference evidence="2 3" key="1">
    <citation type="submission" date="2019-03" db="EMBL/GenBank/DDBJ databases">
        <title>First draft genome of Liparis tanakae, snailfish: a comprehensive survey of snailfish specific genes.</title>
        <authorList>
            <person name="Kim W."/>
            <person name="Song I."/>
            <person name="Jeong J.-H."/>
            <person name="Kim D."/>
            <person name="Kim S."/>
            <person name="Ryu S."/>
            <person name="Song J.Y."/>
            <person name="Lee S.K."/>
        </authorList>
    </citation>
    <scope>NUCLEOTIDE SEQUENCE [LARGE SCALE GENOMIC DNA]</scope>
    <source>
        <tissue evidence="2">Muscle</tissue>
    </source>
</reference>
<evidence type="ECO:0000313" key="3">
    <source>
        <dbReference type="Proteomes" id="UP000314294"/>
    </source>
</evidence>
<keyword evidence="3" id="KW-1185">Reference proteome</keyword>
<feature type="compositionally biased region" description="Polar residues" evidence="1">
    <location>
        <begin position="55"/>
        <end position="66"/>
    </location>
</feature>
<organism evidence="2 3">
    <name type="scientific">Liparis tanakae</name>
    <name type="common">Tanaka's snailfish</name>
    <dbReference type="NCBI Taxonomy" id="230148"/>
    <lineage>
        <taxon>Eukaryota</taxon>
        <taxon>Metazoa</taxon>
        <taxon>Chordata</taxon>
        <taxon>Craniata</taxon>
        <taxon>Vertebrata</taxon>
        <taxon>Euteleostomi</taxon>
        <taxon>Actinopterygii</taxon>
        <taxon>Neopterygii</taxon>
        <taxon>Teleostei</taxon>
        <taxon>Neoteleostei</taxon>
        <taxon>Acanthomorphata</taxon>
        <taxon>Eupercaria</taxon>
        <taxon>Perciformes</taxon>
        <taxon>Cottioidei</taxon>
        <taxon>Cottales</taxon>
        <taxon>Liparidae</taxon>
        <taxon>Liparis</taxon>
    </lineage>
</organism>